<dbReference type="EMBL" id="FWWT01000005">
    <property type="protein sequence ID" value="SMB80459.1"/>
    <property type="molecule type" value="Genomic_DNA"/>
</dbReference>
<evidence type="ECO:0008006" key="3">
    <source>
        <dbReference type="Google" id="ProtNLM"/>
    </source>
</evidence>
<gene>
    <name evidence="1" type="ORF">SAMN00017405_0877</name>
</gene>
<dbReference type="Proteomes" id="UP000192731">
    <property type="component" value="Unassembled WGS sequence"/>
</dbReference>
<name>A0A1W1UHE8_DESTI</name>
<evidence type="ECO:0000313" key="2">
    <source>
        <dbReference type="Proteomes" id="UP000192731"/>
    </source>
</evidence>
<dbReference type="InterPro" id="IPR027417">
    <property type="entry name" value="P-loop_NTPase"/>
</dbReference>
<evidence type="ECO:0000313" key="1">
    <source>
        <dbReference type="EMBL" id="SMB80459.1"/>
    </source>
</evidence>
<accession>A0A1W1UHE8</accession>
<proteinExistence type="predicted"/>
<organism evidence="1 2">
    <name type="scientific">Desulfonispora thiosulfatigenes DSM 11270</name>
    <dbReference type="NCBI Taxonomy" id="656914"/>
    <lineage>
        <taxon>Bacteria</taxon>
        <taxon>Bacillati</taxon>
        <taxon>Bacillota</taxon>
        <taxon>Clostridia</taxon>
        <taxon>Eubacteriales</taxon>
        <taxon>Peptococcaceae</taxon>
        <taxon>Desulfonispora</taxon>
    </lineage>
</organism>
<protein>
    <recommendedName>
        <fullName evidence="3">ATPase</fullName>
    </recommendedName>
</protein>
<dbReference type="STRING" id="656914.SAMN00017405_0877"/>
<dbReference type="AlphaFoldDB" id="A0A1W1UHE8"/>
<keyword evidence="2" id="KW-1185">Reference proteome</keyword>
<sequence length="366" mass="41911">MAAKIRRFFAGGNTSEGFYSFYHYMVKPDATRFFIIKGGSGTGKSTFMRYIGKEMASRGYELEYHHCSSDFNSIDGVVIKDLDIGLVDGTAPHTIDPKTPGAVDEIINMGEYWNEEGIIPHKEEIMKISKSKKNFFNLAYSSLSEAKIINYELEFYITESMDFAPINKLTNDIIGEVFADVEPDYKKTVKPRHLFARAFTPQGQVNMLDSILVDAKKVYLLKGEPGSGKSTVLSNVLEMATRLGIYTEVYHCPLDPSKLDTLVLPSLQVTFITKDDIDLNNFEVKRFEFEEFSKKNVVDFYAQEINECKERYAAACNRAIMFTQKAMAEHSKLEEFYVRNMNFDQINVKKEEILQRILKYAQELKK</sequence>
<dbReference type="OrthoDB" id="9781752at2"/>
<reference evidence="1 2" key="1">
    <citation type="submission" date="2017-04" db="EMBL/GenBank/DDBJ databases">
        <authorList>
            <person name="Afonso C.L."/>
            <person name="Miller P.J."/>
            <person name="Scott M.A."/>
            <person name="Spackman E."/>
            <person name="Goraichik I."/>
            <person name="Dimitrov K.M."/>
            <person name="Suarez D.L."/>
            <person name="Swayne D.E."/>
        </authorList>
    </citation>
    <scope>NUCLEOTIDE SEQUENCE [LARGE SCALE GENOMIC DNA]</scope>
    <source>
        <strain evidence="1 2">DSM 11270</strain>
    </source>
</reference>
<dbReference type="SUPFAM" id="SSF52540">
    <property type="entry name" value="P-loop containing nucleoside triphosphate hydrolases"/>
    <property type="match status" value="2"/>
</dbReference>
<dbReference type="RefSeq" id="WP_084051977.1">
    <property type="nucleotide sequence ID" value="NZ_FWWT01000005.1"/>
</dbReference>